<evidence type="ECO:0000313" key="9">
    <source>
        <dbReference type="Proteomes" id="UP000317494"/>
    </source>
</evidence>
<dbReference type="Pfam" id="PF08161">
    <property type="entry name" value="RRP12_HEAT"/>
    <property type="match status" value="1"/>
</dbReference>
<dbReference type="InterPro" id="IPR011989">
    <property type="entry name" value="ARM-like"/>
</dbReference>
<accession>A0A507CQI3</accession>
<feature type="compositionally biased region" description="Polar residues" evidence="4">
    <location>
        <begin position="1342"/>
        <end position="1357"/>
    </location>
</feature>
<dbReference type="PANTHER" id="PTHR48287">
    <property type="entry name" value="ARM REPEAT SUPERFAMILY PROTEIN"/>
    <property type="match status" value="1"/>
</dbReference>
<feature type="region of interest" description="Disordered" evidence="4">
    <location>
        <begin position="1224"/>
        <end position="1245"/>
    </location>
</feature>
<dbReference type="SUPFAM" id="SSF48371">
    <property type="entry name" value="ARM repeat"/>
    <property type="match status" value="1"/>
</dbReference>
<evidence type="ECO:0000313" key="7">
    <source>
        <dbReference type="EMBL" id="TPX39827.1"/>
    </source>
</evidence>
<name>A0A507CQI3_9FUNG</name>
<dbReference type="InterPro" id="IPR016024">
    <property type="entry name" value="ARM-type_fold"/>
</dbReference>
<organism evidence="8 10">
    <name type="scientific">Synchytrium endobioticum</name>
    <dbReference type="NCBI Taxonomy" id="286115"/>
    <lineage>
        <taxon>Eukaryota</taxon>
        <taxon>Fungi</taxon>
        <taxon>Fungi incertae sedis</taxon>
        <taxon>Chytridiomycota</taxon>
        <taxon>Chytridiomycota incertae sedis</taxon>
        <taxon>Chytridiomycetes</taxon>
        <taxon>Synchytriales</taxon>
        <taxon>Synchytriaceae</taxon>
        <taxon>Synchytrium</taxon>
    </lineage>
</organism>
<dbReference type="InterPro" id="IPR057860">
    <property type="entry name" value="HEAT_RRP12_N"/>
</dbReference>
<feature type="region of interest" description="Disordered" evidence="4">
    <location>
        <begin position="1265"/>
        <end position="1370"/>
    </location>
</feature>
<dbReference type="Proteomes" id="UP000320475">
    <property type="component" value="Unassembled WGS sequence"/>
</dbReference>
<evidence type="ECO:0000256" key="2">
    <source>
        <dbReference type="ARBA" id="ARBA00007690"/>
    </source>
</evidence>
<dbReference type="InterPro" id="IPR052087">
    <property type="entry name" value="RRP12"/>
</dbReference>
<dbReference type="STRING" id="286115.A0A507CQI3"/>
<dbReference type="InterPro" id="IPR012978">
    <property type="entry name" value="HEAT_RRP12"/>
</dbReference>
<dbReference type="EMBL" id="QEAN01000337">
    <property type="protein sequence ID" value="TPX39827.1"/>
    <property type="molecule type" value="Genomic_DNA"/>
</dbReference>
<comment type="subcellular location">
    <subcellularLocation>
        <location evidence="1">Nucleus</location>
    </subcellularLocation>
</comment>
<evidence type="ECO:0000259" key="6">
    <source>
        <dbReference type="Pfam" id="PF25772"/>
    </source>
</evidence>
<comment type="similarity">
    <text evidence="2">Belongs to the RRP12 family.</text>
</comment>
<evidence type="ECO:0000256" key="1">
    <source>
        <dbReference type="ARBA" id="ARBA00004123"/>
    </source>
</evidence>
<keyword evidence="9" id="KW-1185">Reference proteome</keyword>
<dbReference type="OrthoDB" id="2192888at2759"/>
<dbReference type="VEuPathDB" id="FungiDB:SeMB42_g06227"/>
<feature type="domain" description="RRP12 HEAT" evidence="5">
    <location>
        <begin position="378"/>
        <end position="706"/>
    </location>
</feature>
<proteinExistence type="inferred from homology"/>
<evidence type="ECO:0000256" key="4">
    <source>
        <dbReference type="SAM" id="MobiDB-lite"/>
    </source>
</evidence>
<evidence type="ECO:0000313" key="8">
    <source>
        <dbReference type="EMBL" id="TPX41348.1"/>
    </source>
</evidence>
<dbReference type="Pfam" id="PF25772">
    <property type="entry name" value="HEAT_RRP12_N"/>
    <property type="match status" value="1"/>
</dbReference>
<dbReference type="GO" id="GO:0005634">
    <property type="term" value="C:nucleus"/>
    <property type="evidence" value="ECO:0007669"/>
    <property type="project" value="UniProtKB-SubCell"/>
</dbReference>
<dbReference type="PANTHER" id="PTHR48287:SF1">
    <property type="entry name" value="ARM REPEAT SUPERFAMILY PROTEIN"/>
    <property type="match status" value="1"/>
</dbReference>
<sequence>MEVDDIFEKIRPQISSKLDNQRQAALVLRAVEDTIREQNEDLVPLSYFGAMMTMLEQQQALNATAAEQEQLITAITYLLSFVFPRIPSAVLRMKLPDIAKPLLSTLESHHQNAPIVRAIISCMEYLVVSQDASSWSQETSKQVFLHLLNIILDARPKVRRRAQEATRRVLSRPPPPSAIHPCTVITIEYCHKCIKTITSQPSDEVGESLDKKSREQAGLHLLGFLKLILPVLAAQANNAKAHDAFEALCLDIIKLAIKGSVTATPMMTQLVYDTFGPLFSSTTATEVSAPEYTLPLNVDLVDTILQALMQVRPYQNDAALVPAWLGIVSMGLVRLAATLRQAESFPDMTQELNYASKGYPALFTSFFAKTYTPYLGSSTKSIVLDSTTDAFVNVIKNGVLESMLWNAANMEDNSVEVSDESMDSVHSVMKLVNSSLSNARYRDAWGGILKLCQALFERCGQRHFSLIRNILVQIISIRDNASYATNFPYRAELEAALEHATRCFGTELFLSAVSLNVEKEDTSEAARPYLLAMFGKALQQFKPSISSDVVGPPAIRFFVSHWIPFATRMMEKSAEYRSKNKELESKLYETLAIQTWDLLPGICSTRPHDVADHFGKLGPTLGRILQTPPESVFAHHSAAPDLRPVVCTSLSNLVEGFLEVSSTSPVDEESQDLEAMRLAQVKQGALTVLKSYAGRFLSVLCNNYTQVPPELMNAKNAKAKGQALQEMHEKANRYYEQAISSFLKVVEPSVIEDHFLNVFKALLAMQNEEDAAAQQLAKFRSYSMHDLLMMMVPHLSLTSLTADSPFTLFYNFLLGELKEADVLLQKRVYRCLSVQIDLVSLPSLDLKQLAARLMEADVVAKCTSGAKKTRLGCLGRVVERIPVNDAGLLFEFVPMVLGEVILGTKETSEKARLASYECLVSMGRKMLDGGQDKDETLWGDIADDDDEDGDDGAGACDKVEAAVMEVDESSSNHAPKKASFKEYLMMVLAGLAGGSTQMQSACISSISRLLFEFKDYLSSAMVKEIVSTVLFCVESPQREVVKAAIGFVKVAIVCLPPELLVDHLELIITAILKHSRDTRSHFRQKVRHILERLIRRFSIDAVAGFIPEPDRKLLANIRKRRDRARRKKSAAAPASRGTHREFEDVMNDSGSELDSDREDVDARACVPGRGGDARGASIREDAQHVLDFLDPQIVSRVSSGAARKRARAVSAYATASDGRVVVADSDAEDDDAAAKPPQPQPDYYKLSQEGESAFVRLRDGRIKFEKGNKKRKHDDDDGDVDVDADHGVSKRKKRDGAKPIGAEYRAKNAGGDVKKKGKPDPYAYIPLHRKGVGKGGRAATFKSVSKSAKPSRSNSGYRQGGRHGNKTHKR</sequence>
<comment type="caution">
    <text evidence="8">The sequence shown here is derived from an EMBL/GenBank/DDBJ whole genome shotgun (WGS) entry which is preliminary data.</text>
</comment>
<evidence type="ECO:0000256" key="3">
    <source>
        <dbReference type="ARBA" id="ARBA00023242"/>
    </source>
</evidence>
<feature type="compositionally biased region" description="Basic residues" evidence="4">
    <location>
        <begin position="1360"/>
        <end position="1370"/>
    </location>
</feature>
<reference evidence="9 10" key="1">
    <citation type="journal article" date="2019" name="Sci. Rep.">
        <title>Comparative genomics of chytrid fungi reveal insights into the obligate biotrophic and pathogenic lifestyle of Synchytrium endobioticum.</title>
        <authorList>
            <person name="van de Vossenberg B.T.L.H."/>
            <person name="Warris S."/>
            <person name="Nguyen H.D.T."/>
            <person name="van Gent-Pelzer M.P.E."/>
            <person name="Joly D.L."/>
            <person name="van de Geest H.C."/>
            <person name="Bonants P.J.M."/>
            <person name="Smith D.S."/>
            <person name="Levesque C.A."/>
            <person name="van der Lee T.A.J."/>
        </authorList>
    </citation>
    <scope>NUCLEOTIDE SEQUENCE [LARGE SCALE GENOMIC DNA]</scope>
    <source>
        <strain evidence="8 10">LEV6574</strain>
        <strain evidence="7 9">MB42</strain>
    </source>
</reference>
<evidence type="ECO:0000313" key="10">
    <source>
        <dbReference type="Proteomes" id="UP000320475"/>
    </source>
</evidence>
<dbReference type="Proteomes" id="UP000317494">
    <property type="component" value="Unassembled WGS sequence"/>
</dbReference>
<keyword evidence="3" id="KW-0539">Nucleus</keyword>
<evidence type="ECO:0000259" key="5">
    <source>
        <dbReference type="Pfam" id="PF08161"/>
    </source>
</evidence>
<feature type="region of interest" description="Disordered" evidence="4">
    <location>
        <begin position="1124"/>
        <end position="1160"/>
    </location>
</feature>
<dbReference type="EMBL" id="QEAM01000326">
    <property type="protein sequence ID" value="TPX41348.1"/>
    <property type="molecule type" value="Genomic_DNA"/>
</dbReference>
<dbReference type="Gene3D" id="1.25.10.10">
    <property type="entry name" value="Leucine-rich Repeat Variant"/>
    <property type="match status" value="1"/>
</dbReference>
<feature type="domain" description="RRP12 N-terminal HEAT" evidence="6">
    <location>
        <begin position="15"/>
        <end position="238"/>
    </location>
</feature>
<protein>
    <submittedName>
        <fullName evidence="8">Uncharacterized protein</fullName>
    </submittedName>
</protein>
<gene>
    <name evidence="8" type="ORF">SeLEV6574_g06129</name>
    <name evidence="7" type="ORF">SeMB42_g06227</name>
</gene>